<dbReference type="EMBL" id="JTHG01000119">
    <property type="protein sequence ID" value="KMO23201.1"/>
    <property type="molecule type" value="Genomic_DNA"/>
</dbReference>
<accession>A0ABR5HCM6</accession>
<organism evidence="1 2">
    <name type="scientific">Methylobacterium indicum</name>
    <dbReference type="NCBI Taxonomy" id="1775910"/>
    <lineage>
        <taxon>Bacteria</taxon>
        <taxon>Pseudomonadati</taxon>
        <taxon>Pseudomonadota</taxon>
        <taxon>Alphaproteobacteria</taxon>
        <taxon>Hyphomicrobiales</taxon>
        <taxon>Methylobacteriaceae</taxon>
        <taxon>Methylobacterium</taxon>
    </lineage>
</organism>
<reference evidence="1 2" key="1">
    <citation type="submission" date="2014-11" db="EMBL/GenBank/DDBJ databases">
        <title>Comparative genomics of Methylobacterium species.</title>
        <authorList>
            <person name="Chaudhry V."/>
            <person name="Patil P.B."/>
        </authorList>
    </citation>
    <scope>NUCLEOTIDE SEQUENCE [LARGE SCALE GENOMIC DNA]</scope>
    <source>
        <strain evidence="1 2">SE3.6</strain>
    </source>
</reference>
<evidence type="ECO:0000313" key="1">
    <source>
        <dbReference type="EMBL" id="KMO23201.1"/>
    </source>
</evidence>
<dbReference type="Proteomes" id="UP000036471">
    <property type="component" value="Unassembled WGS sequence"/>
</dbReference>
<sequence length="543" mass="58509">MRDAVALLDEDGTNRMTWPAREFGEKAYFEIGRASLRARPASQGGGAGEAYRPKTWTLTVRRASLPAPEAKTFTMTFVIDRTDELAPWTIALSSDGWWDGGDAVPFRPIQVASFLGLDGLSEQALTAEIAERRAGRILRGFFGPRIESSGRLRLMLSKDLSWRVEPQDARTGALYMLHVFLTFRRLTVRRILSEPSAAADGRERVPLLFDAEAPAASRPGSAKRRTDGLYGIVHGIAADDAFPVLERPPGRPAILGFDLGTAGDPGASLAVSLRLNGSVPAILAGKLQAALRHWGDPQETVAGCILSCDGKGIGTVSVATRENGRRQDEATFPVSSLEIVRQRRSDAAIVTRFRFRPATKEHQVETRLGGFIVAALPALSPRPGRAPEVAPIEVVTHDEGDERRLRAFGARHALYGAAVPLPERTGAAEPDGSDGQSHTARLDFEGAEVLFHVPRLVSPQPGSADALIPIGLPGREPSAGEIALDRARLTVLRPTDLLALKFRFADLVLTLPSKRIVVTRGGAASLTNNPAAPRPVRLRAPPL</sequence>
<name>A0ABR5HCM6_9HYPH</name>
<evidence type="ECO:0000313" key="2">
    <source>
        <dbReference type="Proteomes" id="UP000036471"/>
    </source>
</evidence>
<gene>
    <name evidence="1" type="ORF">QR79_14005</name>
</gene>
<feature type="non-terminal residue" evidence="1">
    <location>
        <position position="543"/>
    </location>
</feature>
<protein>
    <recommendedName>
        <fullName evidence="3">VIT domain-containing protein</fullName>
    </recommendedName>
</protein>
<evidence type="ECO:0008006" key="3">
    <source>
        <dbReference type="Google" id="ProtNLM"/>
    </source>
</evidence>
<proteinExistence type="predicted"/>
<keyword evidence="2" id="KW-1185">Reference proteome</keyword>
<dbReference type="RefSeq" id="WP_048461171.1">
    <property type="nucleotide sequence ID" value="NZ_JTHG01000119.1"/>
</dbReference>
<comment type="caution">
    <text evidence="1">The sequence shown here is derived from an EMBL/GenBank/DDBJ whole genome shotgun (WGS) entry which is preliminary data.</text>
</comment>